<evidence type="ECO:0000256" key="1">
    <source>
        <dbReference type="ARBA" id="ARBA00009995"/>
    </source>
</evidence>
<dbReference type="EMBL" id="EU971883">
    <property type="protein sequence ID" value="ACG44001.1"/>
    <property type="molecule type" value="mRNA"/>
</dbReference>
<dbReference type="PANTHER" id="PTHR11926">
    <property type="entry name" value="GLUCOSYL/GLUCURONOSYL TRANSFERASES"/>
    <property type="match status" value="1"/>
</dbReference>
<dbReference type="Gene3D" id="3.40.50.2000">
    <property type="entry name" value="Glycogen Phosphorylase B"/>
    <property type="match status" value="1"/>
</dbReference>
<dbReference type="SUPFAM" id="SSF53756">
    <property type="entry name" value="UDP-Glycosyltransferase/glycogen phosphorylase"/>
    <property type="match status" value="1"/>
</dbReference>
<keyword evidence="2" id="KW-0808">Transferase</keyword>
<accession>B6U3R8</accession>
<dbReference type="ExpressionAtlas" id="B6U3R8">
    <property type="expression patterns" value="baseline and differential"/>
</dbReference>
<keyword evidence="2" id="KW-0328">Glycosyltransferase</keyword>
<reference evidence="3" key="1">
    <citation type="journal article" date="2009" name="Plant Mol. Biol.">
        <title>Insights into corn genes derived from large-scale cDNA sequencing.</title>
        <authorList>
            <person name="Alexandrov N.N."/>
            <person name="Brover V.V."/>
            <person name="Freidin S."/>
            <person name="Troukhan M.E."/>
            <person name="Tatarinova T.V."/>
            <person name="Zhang H."/>
            <person name="Swaller T.J."/>
            <person name="Lu Y.P."/>
            <person name="Bouck J."/>
            <person name="Flavell R.B."/>
            <person name="Feldmann K.A."/>
        </authorList>
    </citation>
    <scope>NUCLEOTIDE SEQUENCE</scope>
</reference>
<proteinExistence type="evidence at transcript level"/>
<evidence type="ECO:0000313" key="3">
    <source>
        <dbReference type="EMBL" id="ACG44001.1"/>
    </source>
</evidence>
<evidence type="ECO:0000256" key="2">
    <source>
        <dbReference type="ARBA" id="ARBA00022676"/>
    </source>
</evidence>
<dbReference type="PANTHER" id="PTHR11926:SF1494">
    <property type="entry name" value="FLAVONOL 3-O-GLUCOSYLTRANSFERASE UGT76E12-RELATED"/>
    <property type="match status" value="1"/>
</dbReference>
<comment type="similarity">
    <text evidence="1">Belongs to the UDP-glycosyltransferase family.</text>
</comment>
<organism evidence="3">
    <name type="scientific">Zea mays</name>
    <name type="common">Maize</name>
    <dbReference type="NCBI Taxonomy" id="4577"/>
    <lineage>
        <taxon>Eukaryota</taxon>
        <taxon>Viridiplantae</taxon>
        <taxon>Streptophyta</taxon>
        <taxon>Embryophyta</taxon>
        <taxon>Tracheophyta</taxon>
        <taxon>Spermatophyta</taxon>
        <taxon>Magnoliopsida</taxon>
        <taxon>Liliopsida</taxon>
        <taxon>Poales</taxon>
        <taxon>Poaceae</taxon>
        <taxon>PACMAD clade</taxon>
        <taxon>Panicoideae</taxon>
        <taxon>Andropogonodae</taxon>
        <taxon>Andropogoneae</taxon>
        <taxon>Tripsacinae</taxon>
        <taxon>Zea</taxon>
    </lineage>
</organism>
<sequence length="211" mass="22349">MATAAVPASRTGSGGVVRRRRRVLMFPLPFQGHLNPMLQLAGALHARGGLDITVFHATFNAPDPARHPPGYRFVPVGEGVPSADLVPSGVDADIPGALLRINRRLREPFRDRLRQALALPEDDGEGGAPPACLVVDSNLRGMQLVAEELGVPTLVLRTGAAACLVAYLAFPALCDKGLLPPTSKGDSSPCFAVCPLAPSNVVHIPTKLWYK</sequence>
<name>B6U3R8_MAIZE</name>
<dbReference type="GO" id="GO:0016757">
    <property type="term" value="F:glycosyltransferase activity"/>
    <property type="evidence" value="ECO:0007669"/>
    <property type="project" value="UniProtKB-KW"/>
</dbReference>
<dbReference type="CAZy" id="GT1">
    <property type="family name" value="Glycosyltransferase Family 1"/>
</dbReference>
<protein>
    <submittedName>
        <fullName evidence="3">Uncharacterized protein</fullName>
    </submittedName>
</protein>
<dbReference type="AlphaFoldDB" id="B6U3R8"/>